<protein>
    <submittedName>
        <fullName evidence="2">GNAT family N-acetyltransferase</fullName>
    </submittedName>
</protein>
<evidence type="ECO:0000313" key="2">
    <source>
        <dbReference type="EMBL" id="RDB08052.1"/>
    </source>
</evidence>
<comment type="caution">
    <text evidence="2">The sequence shown here is derived from an EMBL/GenBank/DDBJ whole genome shotgun (WGS) entry which is preliminary data.</text>
</comment>
<sequence>MSQNLTFIAKRGPEIASVIEDLGKLRIAVFHDYPYLYEGTLDYEKEYLQIYTKAPRSFLFAVYDGTKMVGATTCIPLTDETADVRLPFEKAGFDINTIFYFGESILLPAYRGLGLGHRFFDEREAHARSFGTYKMTCFCAVERAEDHPSKPQSYRPNDVFWTKRGYQKEPALQSTFEWPDMGQTQSTPKKMIYWCRPLNPQP</sequence>
<dbReference type="OrthoDB" id="187903at2"/>
<dbReference type="PROSITE" id="PS51186">
    <property type="entry name" value="GNAT"/>
    <property type="match status" value="1"/>
</dbReference>
<dbReference type="Proteomes" id="UP000253141">
    <property type="component" value="Unassembled WGS sequence"/>
</dbReference>
<proteinExistence type="predicted"/>
<dbReference type="Gene3D" id="3.40.630.30">
    <property type="match status" value="1"/>
</dbReference>
<reference evidence="2 3" key="1">
    <citation type="submission" date="2018-07" db="EMBL/GenBank/DDBJ databases">
        <title>Genome analysis of Runella aurantiaca.</title>
        <authorList>
            <person name="Yang X."/>
        </authorList>
    </citation>
    <scope>NUCLEOTIDE SEQUENCE [LARGE SCALE GENOMIC DNA]</scope>
    <source>
        <strain evidence="2 3">YX9</strain>
    </source>
</reference>
<dbReference type="SUPFAM" id="SSF55729">
    <property type="entry name" value="Acyl-CoA N-acyltransferases (Nat)"/>
    <property type="match status" value="1"/>
</dbReference>
<dbReference type="InterPro" id="IPR000182">
    <property type="entry name" value="GNAT_dom"/>
</dbReference>
<dbReference type="Pfam" id="PF00583">
    <property type="entry name" value="Acetyltransf_1"/>
    <property type="match status" value="1"/>
</dbReference>
<dbReference type="InterPro" id="IPR016181">
    <property type="entry name" value="Acyl_CoA_acyltransferase"/>
</dbReference>
<feature type="domain" description="N-acetyltransferase" evidence="1">
    <location>
        <begin position="20"/>
        <end position="199"/>
    </location>
</feature>
<accession>A0A369IG62</accession>
<evidence type="ECO:0000259" key="1">
    <source>
        <dbReference type="PROSITE" id="PS51186"/>
    </source>
</evidence>
<keyword evidence="2" id="KW-0808">Transferase</keyword>
<dbReference type="RefSeq" id="WP_114459581.1">
    <property type="nucleotide sequence ID" value="NZ_QPIW01000001.1"/>
</dbReference>
<name>A0A369IG62_9BACT</name>
<evidence type="ECO:0000313" key="3">
    <source>
        <dbReference type="Proteomes" id="UP000253141"/>
    </source>
</evidence>
<keyword evidence="3" id="KW-1185">Reference proteome</keyword>
<dbReference type="CDD" id="cd04301">
    <property type="entry name" value="NAT_SF"/>
    <property type="match status" value="1"/>
</dbReference>
<dbReference type="GO" id="GO:0016747">
    <property type="term" value="F:acyltransferase activity, transferring groups other than amino-acyl groups"/>
    <property type="evidence" value="ECO:0007669"/>
    <property type="project" value="InterPro"/>
</dbReference>
<dbReference type="AlphaFoldDB" id="A0A369IG62"/>
<dbReference type="EMBL" id="QPIW01000001">
    <property type="protein sequence ID" value="RDB08052.1"/>
    <property type="molecule type" value="Genomic_DNA"/>
</dbReference>
<gene>
    <name evidence="2" type="ORF">DVG78_03120</name>
</gene>
<organism evidence="2 3">
    <name type="scientific">Runella aurantiaca</name>
    <dbReference type="NCBI Taxonomy" id="2282308"/>
    <lineage>
        <taxon>Bacteria</taxon>
        <taxon>Pseudomonadati</taxon>
        <taxon>Bacteroidota</taxon>
        <taxon>Cytophagia</taxon>
        <taxon>Cytophagales</taxon>
        <taxon>Spirosomataceae</taxon>
        <taxon>Runella</taxon>
    </lineage>
</organism>